<dbReference type="PROSITE" id="PS51318">
    <property type="entry name" value="TAT"/>
    <property type="match status" value="1"/>
</dbReference>
<reference evidence="1 2" key="1">
    <citation type="journal article" date="2019" name="Int. J. Syst. Evol. Microbiol.">
        <title>The Global Catalogue of Microorganisms (GCM) 10K type strain sequencing project: providing services to taxonomists for standard genome sequencing and annotation.</title>
        <authorList>
            <consortium name="The Broad Institute Genomics Platform"/>
            <consortium name="The Broad Institute Genome Sequencing Center for Infectious Disease"/>
            <person name="Wu L."/>
            <person name="Ma J."/>
        </authorList>
    </citation>
    <scope>NUCLEOTIDE SEQUENCE [LARGE SCALE GENOMIC DNA]</scope>
    <source>
        <strain evidence="1 2">JCM 16117</strain>
    </source>
</reference>
<evidence type="ECO:0000313" key="2">
    <source>
        <dbReference type="Proteomes" id="UP001500929"/>
    </source>
</evidence>
<sequence>MNHPENSTDLTPSGSGLRRRTLLQGAAWSVPVIAVAAAAPGAAASGGGRRIEGAFLIVGDFSETTDTIAGGLFIRNTTGSAITLPAGALGFSLSGLESTEYPYLETTFSGDAADGLDGVGSDQVANTLFSAGSVSSDGHLNVYSIVEITLDAGEEIVIGFYFRWRHVNEEPHVFAIAGIFVVDYGGLEGAEAQATPGGSVAVPASAG</sequence>
<dbReference type="InterPro" id="IPR006311">
    <property type="entry name" value="TAT_signal"/>
</dbReference>
<protein>
    <submittedName>
        <fullName evidence="1">Uncharacterized protein</fullName>
    </submittedName>
</protein>
<proteinExistence type="predicted"/>
<evidence type="ECO:0000313" key="1">
    <source>
        <dbReference type="EMBL" id="GAA2239581.1"/>
    </source>
</evidence>
<name>A0ABN3DR33_9MICO</name>
<accession>A0ABN3DR33</accession>
<keyword evidence="2" id="KW-1185">Reference proteome</keyword>
<dbReference type="EMBL" id="BAAAQY010000007">
    <property type="protein sequence ID" value="GAA2239581.1"/>
    <property type="molecule type" value="Genomic_DNA"/>
</dbReference>
<comment type="caution">
    <text evidence="1">The sequence shown here is derived from an EMBL/GenBank/DDBJ whole genome shotgun (WGS) entry which is preliminary data.</text>
</comment>
<dbReference type="Proteomes" id="UP001500929">
    <property type="component" value="Unassembled WGS sequence"/>
</dbReference>
<organism evidence="1 2">
    <name type="scientific">Herbiconiux moechotypicola</name>
    <dbReference type="NCBI Taxonomy" id="637393"/>
    <lineage>
        <taxon>Bacteria</taxon>
        <taxon>Bacillati</taxon>
        <taxon>Actinomycetota</taxon>
        <taxon>Actinomycetes</taxon>
        <taxon>Micrococcales</taxon>
        <taxon>Microbacteriaceae</taxon>
        <taxon>Herbiconiux</taxon>
    </lineage>
</organism>
<dbReference type="RefSeq" id="WP_259480985.1">
    <property type="nucleotide sequence ID" value="NZ_BAAAQY010000007.1"/>
</dbReference>
<gene>
    <name evidence="1" type="ORF">GCM10009851_26160</name>
</gene>